<dbReference type="Proteomes" id="UP000198866">
    <property type="component" value="Unassembled WGS sequence"/>
</dbReference>
<evidence type="ECO:0000313" key="2">
    <source>
        <dbReference type="Proteomes" id="UP000198866"/>
    </source>
</evidence>
<name>A0A1H6VVN8_9BURK</name>
<dbReference type="STRING" id="667676.SAMN05192539_1006165"/>
<evidence type="ECO:0000313" key="1">
    <source>
        <dbReference type="EMBL" id="SEJ07124.1"/>
    </source>
</evidence>
<dbReference type="EMBL" id="FNYE01000006">
    <property type="protein sequence ID" value="SEJ07124.1"/>
    <property type="molecule type" value="Genomic_DNA"/>
</dbReference>
<protein>
    <submittedName>
        <fullName evidence="1">L-fuconolactonase</fullName>
    </submittedName>
</protein>
<dbReference type="AlphaFoldDB" id="A0A1H6VVN8"/>
<accession>A0A1H6VVN8</accession>
<gene>
    <name evidence="1" type="ORF">SAMN05192539_1006165</name>
</gene>
<keyword evidence="2" id="KW-1185">Reference proteome</keyword>
<organism evidence="1 2">
    <name type="scientific">Paraburkholderia diazotrophica</name>
    <dbReference type="NCBI Taxonomy" id="667676"/>
    <lineage>
        <taxon>Bacteria</taxon>
        <taxon>Pseudomonadati</taxon>
        <taxon>Pseudomonadota</taxon>
        <taxon>Betaproteobacteria</taxon>
        <taxon>Burkholderiales</taxon>
        <taxon>Burkholderiaceae</taxon>
        <taxon>Paraburkholderia</taxon>
    </lineage>
</organism>
<proteinExistence type="predicted"/>
<reference evidence="2" key="1">
    <citation type="submission" date="2016-10" db="EMBL/GenBank/DDBJ databases">
        <authorList>
            <person name="Varghese N."/>
            <person name="Submissions S."/>
        </authorList>
    </citation>
    <scope>NUCLEOTIDE SEQUENCE [LARGE SCALE GENOMIC DNA]</scope>
    <source>
        <strain evidence="2">LMG 26031</strain>
    </source>
</reference>
<sequence length="52" mass="5931">MTFGIDAHDWLAWCEACGGRFLGREAQPRMFGSSAFHFYRIDRPSGHRVAQS</sequence>